<comment type="cofactor">
    <cofactor evidence="1">
        <name>FAD</name>
        <dbReference type="ChEBI" id="CHEBI:57692"/>
    </cofactor>
</comment>
<evidence type="ECO:0000313" key="8">
    <source>
        <dbReference type="Proteomes" id="UP000078507"/>
    </source>
</evidence>
<dbReference type="PRINTS" id="PR00368">
    <property type="entry name" value="FADPNR"/>
</dbReference>
<reference evidence="7 8" key="1">
    <citation type="submission" date="2015-11" db="EMBL/GenBank/DDBJ databases">
        <title>Ensifer anhuiense sp. nov., an effective nitrogen fixation bacterium with Glycine soja.</title>
        <authorList>
            <person name="Yan H."/>
            <person name="Chen W."/>
        </authorList>
    </citation>
    <scope>NUCLEOTIDE SEQUENCE [LARGE SCALE GENOMIC DNA]</scope>
    <source>
        <strain evidence="7 8">LMG 7837</strain>
    </source>
</reference>
<dbReference type="InterPro" id="IPR050446">
    <property type="entry name" value="FAD-oxidoreductase/Apoptosis"/>
</dbReference>
<keyword evidence="3" id="KW-0274">FAD</keyword>
<keyword evidence="4" id="KW-0560">Oxidoreductase</keyword>
<dbReference type="Pfam" id="PF07992">
    <property type="entry name" value="Pyr_redox_2"/>
    <property type="match status" value="1"/>
</dbReference>
<evidence type="ECO:0008006" key="9">
    <source>
        <dbReference type="Google" id="ProtNLM"/>
    </source>
</evidence>
<dbReference type="InterPro" id="IPR023753">
    <property type="entry name" value="FAD/NAD-binding_dom"/>
</dbReference>
<feature type="domain" description="FAD/NAD(P)-binding" evidence="5">
    <location>
        <begin position="3"/>
        <end position="292"/>
    </location>
</feature>
<dbReference type="InterPro" id="IPR036188">
    <property type="entry name" value="FAD/NAD-bd_sf"/>
</dbReference>
<dbReference type="Gene3D" id="3.50.50.60">
    <property type="entry name" value="FAD/NAD(P)-binding domain"/>
    <property type="match status" value="2"/>
</dbReference>
<dbReference type="AlphaFoldDB" id="A0A178YKE7"/>
<organism evidence="7 8">
    <name type="scientific">Sinorhizobium saheli</name>
    <dbReference type="NCBI Taxonomy" id="36856"/>
    <lineage>
        <taxon>Bacteria</taxon>
        <taxon>Pseudomonadati</taxon>
        <taxon>Pseudomonadota</taxon>
        <taxon>Alphaproteobacteria</taxon>
        <taxon>Hyphomicrobiales</taxon>
        <taxon>Rhizobiaceae</taxon>
        <taxon>Sinorhizobium/Ensifer group</taxon>
        <taxon>Sinorhizobium</taxon>
    </lineage>
</organism>
<dbReference type="OrthoDB" id="9781621at2"/>
<dbReference type="PRINTS" id="PR00411">
    <property type="entry name" value="PNDRDTASEI"/>
</dbReference>
<accession>A0A178YKE7</accession>
<dbReference type="Gene3D" id="3.30.390.30">
    <property type="match status" value="1"/>
</dbReference>
<name>A0A178YKE7_SINSA</name>
<evidence type="ECO:0000256" key="4">
    <source>
        <dbReference type="ARBA" id="ARBA00023002"/>
    </source>
</evidence>
<keyword evidence="8" id="KW-1185">Reference proteome</keyword>
<dbReference type="EMBL" id="LNQB01000063">
    <property type="protein sequence ID" value="OAP47962.1"/>
    <property type="molecule type" value="Genomic_DNA"/>
</dbReference>
<evidence type="ECO:0000259" key="5">
    <source>
        <dbReference type="Pfam" id="PF07992"/>
    </source>
</evidence>
<dbReference type="RefSeq" id="WP_066870993.1">
    <property type="nucleotide sequence ID" value="NZ_LNQB01000063.1"/>
</dbReference>
<dbReference type="InterPro" id="IPR028202">
    <property type="entry name" value="Reductase_C"/>
</dbReference>
<dbReference type="STRING" id="36856.ATB98_00955"/>
<dbReference type="GO" id="GO:0016651">
    <property type="term" value="F:oxidoreductase activity, acting on NAD(P)H"/>
    <property type="evidence" value="ECO:0007669"/>
    <property type="project" value="TreeGrafter"/>
</dbReference>
<evidence type="ECO:0000259" key="6">
    <source>
        <dbReference type="Pfam" id="PF14759"/>
    </source>
</evidence>
<comment type="caution">
    <text evidence="7">The sequence shown here is derived from an EMBL/GenBank/DDBJ whole genome shotgun (WGS) entry which is preliminary data.</text>
</comment>
<evidence type="ECO:0000313" key="7">
    <source>
        <dbReference type="EMBL" id="OAP47962.1"/>
    </source>
</evidence>
<dbReference type="PANTHER" id="PTHR43557:SF2">
    <property type="entry name" value="RIESKE DOMAIN-CONTAINING PROTEIN-RELATED"/>
    <property type="match status" value="1"/>
</dbReference>
<sequence length="405" mass="43793">MRKIAIVGAGQAGAASALKLRELGFDGQVFLFGDEGLPPYERPELSKAYALGLTAFEQLVLLPPELAEARDITLRVTSPVRRIDRVARRVEIESGSYSFDVLILATGGRARRLPLPAAFAGRSLSIRTKADADRLREVVREAATVAVVGGGWLGTEAAMTTRGLGASVDLVEMGPRLCGRVAPDWLSRRLEEMQQAAGVRVHLNARPSFNEDGTITIADRQLSPDLLIEAIGMDANDDLARAAGLRCASGVLVDGFGRTDDENVFAIGDCATTVLADGRCIRLESWQNANRSAERAVRAVLRLPDMPPEPDWFWTTQGKDKIHMLGQCPDNAVQIDRPGPGGRTSRIFMQGDRMIGCIAINNPREISEARRVLSADRPLDPVRVGNPGVMLSHCAVDQREAVTVG</sequence>
<evidence type="ECO:0000256" key="2">
    <source>
        <dbReference type="ARBA" id="ARBA00022630"/>
    </source>
</evidence>
<dbReference type="Pfam" id="PF14759">
    <property type="entry name" value="Reductase_C"/>
    <property type="match status" value="1"/>
</dbReference>
<dbReference type="InterPro" id="IPR016156">
    <property type="entry name" value="FAD/NAD-linked_Rdtase_dimer_sf"/>
</dbReference>
<protein>
    <recommendedName>
        <fullName evidence="9">Ferredoxin reductase</fullName>
    </recommendedName>
</protein>
<evidence type="ECO:0000256" key="3">
    <source>
        <dbReference type="ARBA" id="ARBA00022827"/>
    </source>
</evidence>
<keyword evidence="2" id="KW-0285">Flavoprotein</keyword>
<feature type="domain" description="Reductase C-terminal" evidence="6">
    <location>
        <begin position="312"/>
        <end position="393"/>
    </location>
</feature>
<dbReference type="SUPFAM" id="SSF55424">
    <property type="entry name" value="FAD/NAD-linked reductases, dimerisation (C-terminal) domain"/>
    <property type="match status" value="1"/>
</dbReference>
<dbReference type="Proteomes" id="UP000078507">
    <property type="component" value="Unassembled WGS sequence"/>
</dbReference>
<gene>
    <name evidence="7" type="ORF">ATB98_00955</name>
</gene>
<dbReference type="PANTHER" id="PTHR43557">
    <property type="entry name" value="APOPTOSIS-INDUCING FACTOR 1"/>
    <property type="match status" value="1"/>
</dbReference>
<evidence type="ECO:0000256" key="1">
    <source>
        <dbReference type="ARBA" id="ARBA00001974"/>
    </source>
</evidence>
<dbReference type="GO" id="GO:0005737">
    <property type="term" value="C:cytoplasm"/>
    <property type="evidence" value="ECO:0007669"/>
    <property type="project" value="TreeGrafter"/>
</dbReference>
<dbReference type="SUPFAM" id="SSF51905">
    <property type="entry name" value="FAD/NAD(P)-binding domain"/>
    <property type="match status" value="2"/>
</dbReference>
<proteinExistence type="predicted"/>